<proteinExistence type="predicted"/>
<comment type="caution">
    <text evidence="2">The sequence shown here is derived from an EMBL/GenBank/DDBJ whole genome shotgun (WGS) entry which is preliminary data.</text>
</comment>
<keyword evidence="3" id="KW-1185">Reference proteome</keyword>
<evidence type="ECO:0000313" key="3">
    <source>
        <dbReference type="Proteomes" id="UP000655225"/>
    </source>
</evidence>
<dbReference type="Proteomes" id="UP000655225">
    <property type="component" value="Unassembled WGS sequence"/>
</dbReference>
<organism evidence="2 3">
    <name type="scientific">Tetracentron sinense</name>
    <name type="common">Spur-leaf</name>
    <dbReference type="NCBI Taxonomy" id="13715"/>
    <lineage>
        <taxon>Eukaryota</taxon>
        <taxon>Viridiplantae</taxon>
        <taxon>Streptophyta</taxon>
        <taxon>Embryophyta</taxon>
        <taxon>Tracheophyta</taxon>
        <taxon>Spermatophyta</taxon>
        <taxon>Magnoliopsida</taxon>
        <taxon>Trochodendrales</taxon>
        <taxon>Trochodendraceae</taxon>
        <taxon>Tetracentron</taxon>
    </lineage>
</organism>
<reference evidence="2 3" key="1">
    <citation type="submission" date="2020-04" db="EMBL/GenBank/DDBJ databases">
        <title>Plant Genome Project.</title>
        <authorList>
            <person name="Zhang R.-G."/>
        </authorList>
    </citation>
    <scope>NUCLEOTIDE SEQUENCE [LARGE SCALE GENOMIC DNA]</scope>
    <source>
        <strain evidence="2">YNK0</strain>
        <tissue evidence="2">Leaf</tissue>
    </source>
</reference>
<evidence type="ECO:0000313" key="2">
    <source>
        <dbReference type="EMBL" id="KAF8370052.1"/>
    </source>
</evidence>
<feature type="region of interest" description="Disordered" evidence="1">
    <location>
        <begin position="1"/>
        <end position="38"/>
    </location>
</feature>
<gene>
    <name evidence="2" type="ORF">HHK36_031906</name>
</gene>
<dbReference type="EMBL" id="JABCRI010000314">
    <property type="protein sequence ID" value="KAF8370052.1"/>
    <property type="molecule type" value="Genomic_DNA"/>
</dbReference>
<protein>
    <submittedName>
        <fullName evidence="2">Uncharacterized protein</fullName>
    </submittedName>
</protein>
<sequence length="123" mass="13652">MLKKPRHAQAPKCSGDGAQQSALPARISASRRSRRTSRRPLLVQLGMTSCSDVVVRGDYRNHPGFKTPRSQCRRRTIYFLPPPTEPGLWSLVIEEAILVHSEQLTSNSPQSDFTTVGLARLVA</sequence>
<feature type="compositionally biased region" description="Basic residues" evidence="1">
    <location>
        <begin position="29"/>
        <end position="38"/>
    </location>
</feature>
<accession>A0A835D0X4</accession>
<name>A0A835D0X4_TETSI</name>
<dbReference type="AlphaFoldDB" id="A0A835D0X4"/>
<evidence type="ECO:0000256" key="1">
    <source>
        <dbReference type="SAM" id="MobiDB-lite"/>
    </source>
</evidence>